<sequence>MTDSEKVTIYEDVLDEVAHGAPWGGPPIEHLRFMRNIAHEVLVKTGVEEKQ</sequence>
<organism evidence="1">
    <name type="scientific">marine sediment metagenome</name>
    <dbReference type="NCBI Taxonomy" id="412755"/>
    <lineage>
        <taxon>unclassified sequences</taxon>
        <taxon>metagenomes</taxon>
        <taxon>ecological metagenomes</taxon>
    </lineage>
</organism>
<protein>
    <submittedName>
        <fullName evidence="1">Uncharacterized protein</fullName>
    </submittedName>
</protein>
<dbReference type="AlphaFoldDB" id="A0A0F8YNN8"/>
<gene>
    <name evidence="1" type="ORF">LCGC14_2798050</name>
</gene>
<comment type="caution">
    <text evidence="1">The sequence shown here is derived from an EMBL/GenBank/DDBJ whole genome shotgun (WGS) entry which is preliminary data.</text>
</comment>
<proteinExistence type="predicted"/>
<name>A0A0F8YNN8_9ZZZZ</name>
<evidence type="ECO:0000313" key="1">
    <source>
        <dbReference type="EMBL" id="KKK82972.1"/>
    </source>
</evidence>
<reference evidence="1" key="1">
    <citation type="journal article" date="2015" name="Nature">
        <title>Complex archaea that bridge the gap between prokaryotes and eukaryotes.</title>
        <authorList>
            <person name="Spang A."/>
            <person name="Saw J.H."/>
            <person name="Jorgensen S.L."/>
            <person name="Zaremba-Niedzwiedzka K."/>
            <person name="Martijn J."/>
            <person name="Lind A.E."/>
            <person name="van Eijk R."/>
            <person name="Schleper C."/>
            <person name="Guy L."/>
            <person name="Ettema T.J."/>
        </authorList>
    </citation>
    <scope>NUCLEOTIDE SEQUENCE</scope>
</reference>
<accession>A0A0F8YNN8</accession>
<dbReference type="EMBL" id="LAZR01052435">
    <property type="protein sequence ID" value="KKK82972.1"/>
    <property type="molecule type" value="Genomic_DNA"/>
</dbReference>